<sequence length="76" mass="8082">MLQQRSADRGDDVWRELSAQADAVDPGADPFAGLRDDDPTVLRGRGPGLGDGHGDPFGEGEGDDCPPIRPERIVNV</sequence>
<proteinExistence type="predicted"/>
<feature type="region of interest" description="Disordered" evidence="1">
    <location>
        <begin position="1"/>
        <end position="76"/>
    </location>
</feature>
<protein>
    <submittedName>
        <fullName evidence="2">Uncharacterized protein</fullName>
    </submittedName>
</protein>
<dbReference type="Proteomes" id="UP001500571">
    <property type="component" value="Unassembled WGS sequence"/>
</dbReference>
<feature type="compositionally biased region" description="Basic and acidic residues" evidence="1">
    <location>
        <begin position="1"/>
        <end position="15"/>
    </location>
</feature>
<organism evidence="2 3">
    <name type="scientific">Nocardioides panacihumi</name>
    <dbReference type="NCBI Taxonomy" id="400774"/>
    <lineage>
        <taxon>Bacteria</taxon>
        <taxon>Bacillati</taxon>
        <taxon>Actinomycetota</taxon>
        <taxon>Actinomycetes</taxon>
        <taxon>Propionibacteriales</taxon>
        <taxon>Nocardioidaceae</taxon>
        <taxon>Nocardioides</taxon>
    </lineage>
</organism>
<dbReference type="EMBL" id="BAAAPB010000002">
    <property type="protein sequence ID" value="GAA1965901.1"/>
    <property type="molecule type" value="Genomic_DNA"/>
</dbReference>
<accession>A0ABN2R9X4</accession>
<comment type="caution">
    <text evidence="2">The sequence shown here is derived from an EMBL/GenBank/DDBJ whole genome shotgun (WGS) entry which is preliminary data.</text>
</comment>
<evidence type="ECO:0000313" key="2">
    <source>
        <dbReference type="EMBL" id="GAA1965901.1"/>
    </source>
</evidence>
<gene>
    <name evidence="2" type="ORF">GCM10009798_27810</name>
</gene>
<name>A0ABN2R9X4_9ACTN</name>
<feature type="compositionally biased region" description="Gly residues" evidence="1">
    <location>
        <begin position="45"/>
        <end position="57"/>
    </location>
</feature>
<evidence type="ECO:0000256" key="1">
    <source>
        <dbReference type="SAM" id="MobiDB-lite"/>
    </source>
</evidence>
<evidence type="ECO:0000313" key="3">
    <source>
        <dbReference type="Proteomes" id="UP001500571"/>
    </source>
</evidence>
<keyword evidence="3" id="KW-1185">Reference proteome</keyword>
<reference evidence="2 3" key="1">
    <citation type="journal article" date="2019" name="Int. J. Syst. Evol. Microbiol.">
        <title>The Global Catalogue of Microorganisms (GCM) 10K type strain sequencing project: providing services to taxonomists for standard genome sequencing and annotation.</title>
        <authorList>
            <consortium name="The Broad Institute Genomics Platform"/>
            <consortium name="The Broad Institute Genome Sequencing Center for Infectious Disease"/>
            <person name="Wu L."/>
            <person name="Ma J."/>
        </authorList>
    </citation>
    <scope>NUCLEOTIDE SEQUENCE [LARGE SCALE GENOMIC DNA]</scope>
    <source>
        <strain evidence="2 3">JCM 15309</strain>
    </source>
</reference>